<keyword evidence="2" id="KW-1185">Reference proteome</keyword>
<dbReference type="AlphaFoldDB" id="A0A3Q8S8Q8"/>
<evidence type="ECO:0000313" key="1">
    <source>
        <dbReference type="EMBL" id="AZK45028.1"/>
    </source>
</evidence>
<reference evidence="1 2" key="1">
    <citation type="submission" date="2018-11" db="EMBL/GenBank/DDBJ databases">
        <title>Genome sequencing of Paenibacillus lentus DSM25539(T).</title>
        <authorList>
            <person name="Kook J.-K."/>
            <person name="Park S.-N."/>
            <person name="Lim Y.K."/>
        </authorList>
    </citation>
    <scope>NUCLEOTIDE SEQUENCE [LARGE SCALE GENOMIC DNA]</scope>
    <source>
        <strain evidence="1 2">DSM 25539</strain>
    </source>
</reference>
<sequence length="74" mass="8373">MKGRGDEKYLRGIKSHENVKKKLTATEFSQLEELLDLRSKSGSMHSTASFIRRFQLGALMIIEVYAARNEIVSG</sequence>
<organism evidence="1 2">
    <name type="scientific">Paenibacillus lentus</name>
    <dbReference type="NCBI Taxonomy" id="1338368"/>
    <lineage>
        <taxon>Bacteria</taxon>
        <taxon>Bacillati</taxon>
        <taxon>Bacillota</taxon>
        <taxon>Bacilli</taxon>
        <taxon>Bacillales</taxon>
        <taxon>Paenibacillaceae</taxon>
        <taxon>Paenibacillus</taxon>
    </lineage>
</organism>
<dbReference type="RefSeq" id="WP_125081162.1">
    <property type="nucleotide sequence ID" value="NZ_CP034248.1"/>
</dbReference>
<name>A0A3Q8S8Q8_9BACL</name>
<proteinExistence type="predicted"/>
<dbReference type="EMBL" id="CP034248">
    <property type="protein sequence ID" value="AZK45028.1"/>
    <property type="molecule type" value="Genomic_DNA"/>
</dbReference>
<gene>
    <name evidence="1" type="ORF">EIM92_01480</name>
</gene>
<dbReference type="Proteomes" id="UP000273145">
    <property type="component" value="Chromosome"/>
</dbReference>
<evidence type="ECO:0000313" key="2">
    <source>
        <dbReference type="Proteomes" id="UP000273145"/>
    </source>
</evidence>
<dbReference type="KEGG" id="plen:EIM92_01480"/>
<dbReference type="Pfam" id="PF20648">
    <property type="entry name" value="DUF6809"/>
    <property type="match status" value="1"/>
</dbReference>
<accession>A0A3Q8S8Q8</accession>
<dbReference type="InterPro" id="IPR049215">
    <property type="entry name" value="DUF6809"/>
</dbReference>
<dbReference type="OrthoDB" id="9795830at2"/>
<protein>
    <submittedName>
        <fullName evidence="1">Uncharacterized protein</fullName>
    </submittedName>
</protein>